<dbReference type="AlphaFoldDB" id="A0A856M9A6"/>
<dbReference type="Proteomes" id="UP000503129">
    <property type="component" value="Chromosome"/>
</dbReference>
<gene>
    <name evidence="1" type="ORF">DP114_04725</name>
</gene>
<evidence type="ECO:0000313" key="2">
    <source>
        <dbReference type="Proteomes" id="UP000503129"/>
    </source>
</evidence>
<proteinExistence type="predicted"/>
<reference evidence="1 2" key="1">
    <citation type="submission" date="2018-06" db="EMBL/GenBank/DDBJ databases">
        <title>Comparative genomics of Brasilonema spp. strains.</title>
        <authorList>
            <person name="Alvarenga D.O."/>
            <person name="Fiore M.F."/>
            <person name="Varani A.M."/>
        </authorList>
    </citation>
    <scope>NUCLEOTIDE SEQUENCE [LARGE SCALE GENOMIC DNA]</scope>
    <source>
        <strain evidence="1 2">CENA114</strain>
    </source>
</reference>
<keyword evidence="2" id="KW-1185">Reference proteome</keyword>
<protein>
    <submittedName>
        <fullName evidence="1">Uncharacterized protein</fullName>
    </submittedName>
</protein>
<evidence type="ECO:0000313" key="1">
    <source>
        <dbReference type="EMBL" id="QDL07302.1"/>
    </source>
</evidence>
<organism evidence="1 2">
    <name type="scientific">Brasilonema sennae CENA114</name>
    <dbReference type="NCBI Taxonomy" id="415709"/>
    <lineage>
        <taxon>Bacteria</taxon>
        <taxon>Bacillati</taxon>
        <taxon>Cyanobacteriota</taxon>
        <taxon>Cyanophyceae</taxon>
        <taxon>Nostocales</taxon>
        <taxon>Scytonemataceae</taxon>
        <taxon>Brasilonema</taxon>
        <taxon>Bromeliae group (in: Brasilonema)</taxon>
    </lineage>
</organism>
<dbReference type="EMBL" id="CP030118">
    <property type="protein sequence ID" value="QDL07302.1"/>
    <property type="molecule type" value="Genomic_DNA"/>
</dbReference>
<name>A0A856M9A6_9CYAN</name>
<dbReference type="RefSeq" id="WP_169263607.1">
    <property type="nucleotide sequence ID" value="NZ_CAWOXK010000001.1"/>
</dbReference>
<dbReference type="KEGG" id="bsen:DP114_04725"/>
<accession>A0A856M9A6</accession>
<sequence>MAHITFGNLESANADLFFENPESFITELGADETGKIQGGLLDNISLLNGNTVGVAAPINLLGNQGGDNDGIDNKVTYPVRY</sequence>